<keyword evidence="4 7" id="KW-0812">Transmembrane</keyword>
<keyword evidence="5 7" id="KW-1133">Transmembrane helix</keyword>
<evidence type="ECO:0000256" key="4">
    <source>
        <dbReference type="ARBA" id="ARBA00022692"/>
    </source>
</evidence>
<organism evidence="9 10">
    <name type="scientific">Legionella bozemanae</name>
    <name type="common">Fluoribacter bozemanae</name>
    <dbReference type="NCBI Taxonomy" id="447"/>
    <lineage>
        <taxon>Bacteria</taxon>
        <taxon>Pseudomonadati</taxon>
        <taxon>Pseudomonadota</taxon>
        <taxon>Gammaproteobacteria</taxon>
        <taxon>Legionellales</taxon>
        <taxon>Legionellaceae</taxon>
        <taxon>Legionella</taxon>
    </lineage>
</organism>
<comment type="subcellular location">
    <subcellularLocation>
        <location evidence="1">Cell membrane</location>
        <topology evidence="1">Multi-pass membrane protein</topology>
    </subcellularLocation>
</comment>
<gene>
    <name evidence="9" type="primary">lrsB</name>
    <name evidence="9" type="ORF">Lboz_0617</name>
</gene>
<evidence type="ECO:0000313" key="9">
    <source>
        <dbReference type="EMBL" id="KTC76281.1"/>
    </source>
</evidence>
<name>A0A0W0RZ83_LEGBO</name>
<reference evidence="9 10" key="1">
    <citation type="submission" date="2015-11" db="EMBL/GenBank/DDBJ databases">
        <title>Genomic analysis of 38 Legionella species identifies large and diverse effector repertoires.</title>
        <authorList>
            <person name="Burstein D."/>
            <person name="Amaro F."/>
            <person name="Zusman T."/>
            <person name="Lifshitz Z."/>
            <person name="Cohen O."/>
            <person name="Gilbert J.A."/>
            <person name="Pupko T."/>
            <person name="Shuman H.A."/>
            <person name="Segal G."/>
        </authorList>
    </citation>
    <scope>NUCLEOTIDE SEQUENCE [LARGE SCALE GENOMIC DNA]</scope>
    <source>
        <strain evidence="9 10">WIGA</strain>
    </source>
</reference>
<evidence type="ECO:0000256" key="1">
    <source>
        <dbReference type="ARBA" id="ARBA00004651"/>
    </source>
</evidence>
<dbReference type="RefSeq" id="WP_058458311.1">
    <property type="nucleotide sequence ID" value="NZ_CAAAIY010000008.1"/>
</dbReference>
<dbReference type="PATRIC" id="fig|447.4.peg.663"/>
<feature type="transmembrane region" description="Helical" evidence="7">
    <location>
        <begin position="94"/>
        <end position="123"/>
    </location>
</feature>
<evidence type="ECO:0000256" key="5">
    <source>
        <dbReference type="ARBA" id="ARBA00022989"/>
    </source>
</evidence>
<feature type="transmembrane region" description="Helical" evidence="7">
    <location>
        <begin position="276"/>
        <end position="293"/>
    </location>
</feature>
<feature type="transmembrane region" description="Helical" evidence="7">
    <location>
        <begin position="24"/>
        <end position="41"/>
    </location>
</feature>
<evidence type="ECO:0000256" key="3">
    <source>
        <dbReference type="ARBA" id="ARBA00022475"/>
    </source>
</evidence>
<dbReference type="GO" id="GO:0005886">
    <property type="term" value="C:plasma membrane"/>
    <property type="evidence" value="ECO:0007669"/>
    <property type="project" value="UniProtKB-SubCell"/>
</dbReference>
<feature type="domain" description="Citrate transporter-like" evidence="8">
    <location>
        <begin position="19"/>
        <end position="341"/>
    </location>
</feature>
<dbReference type="Pfam" id="PF03600">
    <property type="entry name" value="CitMHS"/>
    <property type="match status" value="1"/>
</dbReference>
<keyword evidence="10" id="KW-1185">Reference proteome</keyword>
<feature type="transmembrane region" description="Helical" evidence="7">
    <location>
        <begin position="218"/>
        <end position="239"/>
    </location>
</feature>
<evidence type="ECO:0000313" key="10">
    <source>
        <dbReference type="Proteomes" id="UP000054695"/>
    </source>
</evidence>
<dbReference type="PANTHER" id="PTHR43302">
    <property type="entry name" value="TRANSPORTER ARSB-RELATED"/>
    <property type="match status" value="1"/>
</dbReference>
<feature type="transmembrane region" description="Helical" evidence="7">
    <location>
        <begin position="174"/>
        <end position="197"/>
    </location>
</feature>
<accession>A0A0W0RZ83</accession>
<dbReference type="EMBL" id="LNXU01000005">
    <property type="protein sequence ID" value="KTC76281.1"/>
    <property type="molecule type" value="Genomic_DNA"/>
</dbReference>
<keyword evidence="2" id="KW-0813">Transport</keyword>
<feature type="transmembrane region" description="Helical" evidence="7">
    <location>
        <begin position="387"/>
        <end position="408"/>
    </location>
</feature>
<keyword evidence="3" id="KW-1003">Cell membrane</keyword>
<feature type="transmembrane region" description="Helical" evidence="7">
    <location>
        <begin position="53"/>
        <end position="71"/>
    </location>
</feature>
<dbReference type="AlphaFoldDB" id="A0A0W0RZ83"/>
<keyword evidence="6 7" id="KW-0472">Membrane</keyword>
<dbReference type="PANTHER" id="PTHR43302:SF5">
    <property type="entry name" value="TRANSPORTER ARSB-RELATED"/>
    <property type="match status" value="1"/>
</dbReference>
<dbReference type="Proteomes" id="UP000054695">
    <property type="component" value="Unassembled WGS sequence"/>
</dbReference>
<proteinExistence type="predicted"/>
<dbReference type="InterPro" id="IPR004680">
    <property type="entry name" value="Cit_transptr-like_dom"/>
</dbReference>
<dbReference type="OrthoDB" id="9809303at2"/>
<feature type="transmembrane region" description="Helical" evidence="7">
    <location>
        <begin position="349"/>
        <end position="375"/>
    </location>
</feature>
<evidence type="ECO:0000256" key="6">
    <source>
        <dbReference type="ARBA" id="ARBA00023136"/>
    </source>
</evidence>
<feature type="transmembrane region" description="Helical" evidence="7">
    <location>
        <begin position="313"/>
        <end position="337"/>
    </location>
</feature>
<protein>
    <submittedName>
        <fullName evidence="9">Arsenite efflux membrane component-like protein</fullName>
    </submittedName>
</protein>
<evidence type="ECO:0000256" key="7">
    <source>
        <dbReference type="SAM" id="Phobius"/>
    </source>
</evidence>
<evidence type="ECO:0000256" key="2">
    <source>
        <dbReference type="ARBA" id="ARBA00022448"/>
    </source>
</evidence>
<comment type="caution">
    <text evidence="9">The sequence shown here is derived from an EMBL/GenBank/DDBJ whole genome shotgun (WGS) entry which is preliminary data.</text>
</comment>
<feature type="transmembrane region" description="Helical" evidence="7">
    <location>
        <begin position="135"/>
        <end position="154"/>
    </location>
</feature>
<evidence type="ECO:0000259" key="8">
    <source>
        <dbReference type="Pfam" id="PF03600"/>
    </source>
</evidence>
<sequence>MYVAVLILLITLIGIAVRRMTRIIIPIWLITTAGAAAALLLKQITPVRAIAAIEPDVMLYLFGVFLIAQAAEDSGYLEQLTDKMFYHAHNGKQALVIIIFILGLSTSLLMNDTIAIIGTPIIIQLCQLHKKLIKPLIFALAFSITIGSTFSPIGNPQNLLIAVKAEMPSPFFQFIRLLAIPTLINLAITYLFICFVYKKTLNEPIEKPTPSPVHDHHTVILVKLSLMILCLLIILKIVFDCMQSSIHLNFSHIALVSSLPILLSKQRRKFIKRLDWSTLIFFASIFILMQSVWDSGFFQTSINHFHLSIAHVPTILIISIILSQFISNVPMVALYLPLLMQHSVSDSSLLALAAGSTIAGNLSILGAASNVIIIQNCEKHRVRGFDFFEFIKIGAPLTLMNVLIYACFL</sequence>
<dbReference type="GO" id="GO:0055085">
    <property type="term" value="P:transmembrane transport"/>
    <property type="evidence" value="ECO:0007669"/>
    <property type="project" value="InterPro"/>
</dbReference>
<dbReference type="STRING" id="447.Lboz_0617"/>